<evidence type="ECO:0000313" key="2">
    <source>
        <dbReference type="EMBL" id="ABQ21766.1"/>
    </source>
</evidence>
<dbReference type="KEGG" id="vco:VC0395_A0750"/>
<dbReference type="EMBL" id="CP000627">
    <property type="protein sequence ID" value="ABQ19885.1"/>
    <property type="molecule type" value="Genomic_DNA"/>
</dbReference>
<evidence type="ECO:0000313" key="1">
    <source>
        <dbReference type="EMBL" id="ABQ19885.1"/>
    </source>
</evidence>
<dbReference type="KEGG" id="vcr:VC395_1247"/>
<evidence type="ECO:0000313" key="3">
    <source>
        <dbReference type="Proteomes" id="UP000000249"/>
    </source>
</evidence>
<dbReference type="Proteomes" id="UP000000249">
    <property type="component" value="Chromosome 1"/>
</dbReference>
<dbReference type="PATRIC" id="fig|345073.21.peg.1151"/>
<accession>A0A0H3AII1</accession>
<dbReference type="eggNOG" id="ENOG502ZSFP">
    <property type="taxonomic scope" value="Bacteria"/>
</dbReference>
<protein>
    <recommendedName>
        <fullName evidence="4">DUF2635 domain-containing protein</fullName>
    </recommendedName>
</protein>
<dbReference type="EMBL" id="CP000627">
    <property type="protein sequence ID" value="ABQ21766.1"/>
    <property type="molecule type" value="Genomic_DNA"/>
</dbReference>
<proteinExistence type="predicted"/>
<organism evidence="1 3">
    <name type="scientific">Vibrio cholerae serotype O1 (strain ATCC 39541 / Classical Ogawa 395 / O395)</name>
    <dbReference type="NCBI Taxonomy" id="345073"/>
    <lineage>
        <taxon>Bacteria</taxon>
        <taxon>Pseudomonadati</taxon>
        <taxon>Pseudomonadota</taxon>
        <taxon>Gammaproteobacteria</taxon>
        <taxon>Vibrionales</taxon>
        <taxon>Vibrionaceae</taxon>
        <taxon>Vibrio</taxon>
    </lineage>
</organism>
<dbReference type="InterPro" id="IPR024400">
    <property type="entry name" value="DUF2635"/>
</dbReference>
<reference evidence="1 3" key="1">
    <citation type="submission" date="2007-03" db="EMBL/GenBank/DDBJ databases">
        <authorList>
            <person name="Heidelberg J."/>
        </authorList>
    </citation>
    <scope>NUCLEOTIDE SEQUENCE [LARGE SCALE GENOMIC DNA]</scope>
    <source>
        <strain evidence="3">ATCC 39541 / Classical Ogawa 395 / O395</strain>
        <strain evidence="1">O395</strain>
    </source>
</reference>
<dbReference type="AlphaFoldDB" id="A0A0H3AII1"/>
<sequence>MEQNQIKVKPAKASVPVRKENGEFLKQEGETVTRSAFWVRRLKDGDVVQVEQSAKKTRAKAQETGE</sequence>
<dbReference type="OrthoDB" id="8689507at2"/>
<dbReference type="KEGG" id="vco:VC0395_A0687"/>
<dbReference type="RefSeq" id="WP_000437436.1">
    <property type="nucleotide sequence ID" value="NC_009457.1"/>
</dbReference>
<evidence type="ECO:0008006" key="4">
    <source>
        <dbReference type="Google" id="ProtNLM"/>
    </source>
</evidence>
<name>A0A0H3AII1_VIBC3</name>
<dbReference type="KEGG" id="vcr:VC395_1184"/>
<dbReference type="Pfam" id="PF10948">
    <property type="entry name" value="DUF2635"/>
    <property type="match status" value="1"/>
</dbReference>
<gene>
    <name evidence="2" type="ordered locus">VC0395_A0687</name>
    <name evidence="1" type="ordered locus">VC0395_A0750</name>
</gene>